<sequence length="191" mass="21897">MKDLNFFSSYSKKNNKKSFDKSIILYSFVILILIGVLSYGLYNFISIKKLNHDIEALKIEAEAKNQGAKIKVTLKKQQEINAYKESISKLSVLDKYVRDRDVVNEILLGDIGVNIPADLFLDSMVISQDNIRIEGKSKDKESIAQFQHNLKGIERFEQVFVPQMLDIDGNYSFYLDIKFKEEKPDGSEASK</sequence>
<keyword evidence="3" id="KW-1185">Reference proteome</keyword>
<dbReference type="Proteomes" id="UP001651880">
    <property type="component" value="Unassembled WGS sequence"/>
</dbReference>
<dbReference type="PANTHER" id="PTHR40278:SF1">
    <property type="entry name" value="DNA UTILIZATION PROTEIN HOFN"/>
    <property type="match status" value="1"/>
</dbReference>
<keyword evidence="1" id="KW-0812">Transmembrane</keyword>
<dbReference type="InterPro" id="IPR052534">
    <property type="entry name" value="Extracell_DNA_Util/SecSys_Comp"/>
</dbReference>
<proteinExistence type="predicted"/>
<dbReference type="EMBL" id="JAJEKE010000007">
    <property type="protein sequence ID" value="MCQ1529807.1"/>
    <property type="molecule type" value="Genomic_DNA"/>
</dbReference>
<accession>A0ABT1NEY9</accession>
<keyword evidence="1" id="KW-1133">Transmembrane helix</keyword>
<keyword evidence="1" id="KW-0472">Membrane</keyword>
<gene>
    <name evidence="2" type="ORF">LJD61_09655</name>
</gene>
<dbReference type="PANTHER" id="PTHR40278">
    <property type="entry name" value="DNA UTILIZATION PROTEIN HOFN"/>
    <property type="match status" value="1"/>
</dbReference>
<organism evidence="2 3">
    <name type="scientific">Lutispora saccharofermentans</name>
    <dbReference type="NCBI Taxonomy" id="3024236"/>
    <lineage>
        <taxon>Bacteria</taxon>
        <taxon>Bacillati</taxon>
        <taxon>Bacillota</taxon>
        <taxon>Clostridia</taxon>
        <taxon>Lutisporales</taxon>
        <taxon>Lutisporaceae</taxon>
        <taxon>Lutispora</taxon>
    </lineage>
</organism>
<dbReference type="RefSeq" id="WP_255227326.1">
    <property type="nucleotide sequence ID" value="NZ_JAJEKE010000007.1"/>
</dbReference>
<dbReference type="InterPro" id="IPR007813">
    <property type="entry name" value="PilN"/>
</dbReference>
<feature type="transmembrane region" description="Helical" evidence="1">
    <location>
        <begin position="23"/>
        <end position="42"/>
    </location>
</feature>
<reference evidence="2 3" key="1">
    <citation type="submission" date="2021-10" db="EMBL/GenBank/DDBJ databases">
        <title>Lutispora strain m25 sp. nov., a thermophilic, non-spore-forming bacterium isolated from a lab-scale methanogenic bioreactor digesting anaerobic sludge.</title>
        <authorList>
            <person name="El Houari A."/>
            <person name="Mcdonald J."/>
        </authorList>
    </citation>
    <scope>NUCLEOTIDE SEQUENCE [LARGE SCALE GENOMIC DNA]</scope>
    <source>
        <strain evidence="3">m25</strain>
    </source>
</reference>
<comment type="caution">
    <text evidence="2">The sequence shown here is derived from an EMBL/GenBank/DDBJ whole genome shotgun (WGS) entry which is preliminary data.</text>
</comment>
<evidence type="ECO:0000256" key="1">
    <source>
        <dbReference type="SAM" id="Phobius"/>
    </source>
</evidence>
<protein>
    <submittedName>
        <fullName evidence="2">PilN domain-containing protein</fullName>
    </submittedName>
</protein>
<dbReference type="Pfam" id="PF05137">
    <property type="entry name" value="PilN"/>
    <property type="match status" value="1"/>
</dbReference>
<evidence type="ECO:0000313" key="3">
    <source>
        <dbReference type="Proteomes" id="UP001651880"/>
    </source>
</evidence>
<evidence type="ECO:0000313" key="2">
    <source>
        <dbReference type="EMBL" id="MCQ1529807.1"/>
    </source>
</evidence>
<name>A0ABT1NEY9_9FIRM</name>